<dbReference type="RefSeq" id="WP_255039897.1">
    <property type="nucleotide sequence ID" value="NZ_RJUF01000195.1"/>
</dbReference>
<evidence type="ECO:0000313" key="3">
    <source>
        <dbReference type="Proteomes" id="UP001204144"/>
    </source>
</evidence>
<sequence length="300" mass="33331">MKKLVFLFSILFSLNTSACDVCGCGNGSSFFGILPQSHFKFGGLRYQTKTFDSHFTSNLLKTEENFQSIEPWLRLYPIKKTQLILMGSVQSNTQTIMASGERKTLSGIGDVSALAHYNVVNTFFDSTAHKLDHIWLLGGGIKLPTGKFDYTMSQDEVANPNFQLGTGSVDYIINSIYTVRKNNIGLNLDLSYKINGTNKNNYKFANKSRAIVNGFMQLTAGDFTFLPNLGVLGEYNSHDKQNGIDNQFSGGYLTTAMLGSEVYYKKITAGFSLQKPIAQDLSGSQLKLRNSFMCHLTLLF</sequence>
<reference evidence="2 3" key="1">
    <citation type="submission" date="2018-11" db="EMBL/GenBank/DDBJ databases">
        <title>Novel bacteria species description.</title>
        <authorList>
            <person name="Han J.-H."/>
        </authorList>
    </citation>
    <scope>NUCLEOTIDE SEQUENCE [LARGE SCALE GENOMIC DNA]</scope>
    <source>
        <strain evidence="2 3">KCTC23259</strain>
    </source>
</reference>
<feature type="signal peptide" evidence="1">
    <location>
        <begin position="1"/>
        <end position="18"/>
    </location>
</feature>
<dbReference type="EMBL" id="RJUF01000195">
    <property type="protein sequence ID" value="MCP9766190.1"/>
    <property type="molecule type" value="Genomic_DNA"/>
</dbReference>
<evidence type="ECO:0000313" key="2">
    <source>
        <dbReference type="EMBL" id="MCP9766190.1"/>
    </source>
</evidence>
<protein>
    <recommendedName>
        <fullName evidence="4">Transporter</fullName>
    </recommendedName>
</protein>
<name>A0AAE3H8C9_9BACT</name>
<evidence type="ECO:0008006" key="4">
    <source>
        <dbReference type="Google" id="ProtNLM"/>
    </source>
</evidence>
<comment type="caution">
    <text evidence="2">The sequence shown here is derived from an EMBL/GenBank/DDBJ whole genome shotgun (WGS) entry which is preliminary data.</text>
</comment>
<accession>A0AAE3H8C9</accession>
<dbReference type="Proteomes" id="UP001204144">
    <property type="component" value="Unassembled WGS sequence"/>
</dbReference>
<proteinExistence type="predicted"/>
<feature type="chain" id="PRO_5042175140" description="Transporter" evidence="1">
    <location>
        <begin position="19"/>
        <end position="300"/>
    </location>
</feature>
<evidence type="ECO:0000256" key="1">
    <source>
        <dbReference type="SAM" id="SignalP"/>
    </source>
</evidence>
<gene>
    <name evidence="2" type="ORF">EGI31_24900</name>
</gene>
<dbReference type="AlphaFoldDB" id="A0AAE3H8C9"/>
<keyword evidence="3" id="KW-1185">Reference proteome</keyword>
<organism evidence="2 3">
    <name type="scientific">Lacihabitans soyangensis</name>
    <dbReference type="NCBI Taxonomy" id="869394"/>
    <lineage>
        <taxon>Bacteria</taxon>
        <taxon>Pseudomonadati</taxon>
        <taxon>Bacteroidota</taxon>
        <taxon>Cytophagia</taxon>
        <taxon>Cytophagales</taxon>
        <taxon>Leadbetterellaceae</taxon>
        <taxon>Lacihabitans</taxon>
    </lineage>
</organism>
<keyword evidence="1" id="KW-0732">Signal</keyword>